<dbReference type="SUPFAM" id="SSF51905">
    <property type="entry name" value="FAD/NAD(P)-binding domain"/>
    <property type="match status" value="1"/>
</dbReference>
<dbReference type="Proteomes" id="UP001388673">
    <property type="component" value="Unassembled WGS sequence"/>
</dbReference>
<dbReference type="Gene3D" id="3.50.50.60">
    <property type="entry name" value="FAD/NAD(P)-binding domain"/>
    <property type="match status" value="1"/>
</dbReference>
<dbReference type="InterPro" id="IPR036188">
    <property type="entry name" value="FAD/NAD-bd_sf"/>
</dbReference>
<dbReference type="KEGG" id="kne:92181504"/>
<evidence type="ECO:0000313" key="2">
    <source>
        <dbReference type="EMBL" id="KAK8850329.1"/>
    </source>
</evidence>
<evidence type="ECO:0000259" key="1">
    <source>
        <dbReference type="Pfam" id="PF01266"/>
    </source>
</evidence>
<feature type="domain" description="FAD dependent oxidoreductase" evidence="1">
    <location>
        <begin position="39"/>
        <end position="436"/>
    </location>
</feature>
<proteinExistence type="predicted"/>
<organism evidence="2 3">
    <name type="scientific">Kwoniella newhampshirensis</name>
    <dbReference type="NCBI Taxonomy" id="1651941"/>
    <lineage>
        <taxon>Eukaryota</taxon>
        <taxon>Fungi</taxon>
        <taxon>Dikarya</taxon>
        <taxon>Basidiomycota</taxon>
        <taxon>Agaricomycotina</taxon>
        <taxon>Tremellomycetes</taxon>
        <taxon>Tremellales</taxon>
        <taxon>Cryptococcaceae</taxon>
        <taxon>Kwoniella</taxon>
    </lineage>
</organism>
<dbReference type="Gene3D" id="3.30.9.10">
    <property type="entry name" value="D-Amino Acid Oxidase, subunit A, domain 2"/>
    <property type="match status" value="1"/>
</dbReference>
<dbReference type="GO" id="GO:0005737">
    <property type="term" value="C:cytoplasm"/>
    <property type="evidence" value="ECO:0007669"/>
    <property type="project" value="TreeGrafter"/>
</dbReference>
<sequence length="523" mass="57239">MSTFPQPWISTVSHWQATNRGPTSLYLHNSKATPPASADVVIIGAGMAGSALSYFLTRPGAYGEGKKIVCVEAKDVGSGASGRNGGHIGPKTYYKWDLLMQPYPIGMGCSEEEATRVMQNERDNLDLIESVIKKENLDVDFWRGELLETHHSKEQTELSKIQYAAWMKARQALGLDPEGDTKFVDDPAEAEKLSRFKGVTSVHIRPGGSVHSHKLCTALMRLAIETKHSYFAFYSWTPVSGFPRETKDGKWIVRTSKGDIVTERVIMCTNAHTPNFFSEDDPLHTHIQPIRGQCALITPPPTYSGAQSFTNTYNMIDEHYLVQTPMGGIILGGGLHAMIREGKCKLEDSLGQIDDSGVDPAQTEHLGSFMKDNFIEWGPEGYGEGLTRTWTGILSVVKDWVPLVGEVPGKEGVSLVAGFAGHGMSRIFAVARGYADTLKTGVWDDRLLPRSFELTAERIQRTVDAQKAFEARTGTTAKMISGHLVKETEPATGMVETTLSAVSVDQVDTEPDMETAAEIVVGA</sequence>
<keyword evidence="3" id="KW-1185">Reference proteome</keyword>
<protein>
    <recommendedName>
        <fullName evidence="1">FAD dependent oxidoreductase domain-containing protein</fullName>
    </recommendedName>
</protein>
<gene>
    <name evidence="2" type="ORF">IAR55_004246</name>
</gene>
<accession>A0AAW0YWP2</accession>
<comment type="caution">
    <text evidence="2">The sequence shown here is derived from an EMBL/GenBank/DDBJ whole genome shotgun (WGS) entry which is preliminary data.</text>
</comment>
<reference evidence="2 3" key="1">
    <citation type="journal article" date="2024" name="bioRxiv">
        <title>Comparative genomics of Cryptococcus and Kwoniella reveals pathogenesis evolution and contrasting karyotype dynamics via intercentromeric recombination or chromosome fusion.</title>
        <authorList>
            <person name="Coelho M.A."/>
            <person name="David-Palma M."/>
            <person name="Shea T."/>
            <person name="Bowers K."/>
            <person name="McGinley-Smith S."/>
            <person name="Mohammad A.W."/>
            <person name="Gnirke A."/>
            <person name="Yurkov A.M."/>
            <person name="Nowrousian M."/>
            <person name="Sun S."/>
            <person name="Cuomo C.A."/>
            <person name="Heitman J."/>
        </authorList>
    </citation>
    <scope>NUCLEOTIDE SEQUENCE [LARGE SCALE GENOMIC DNA]</scope>
    <source>
        <strain evidence="2 3">CBS 13917</strain>
    </source>
</reference>
<dbReference type="Pfam" id="PF01266">
    <property type="entry name" value="DAO"/>
    <property type="match status" value="1"/>
</dbReference>
<dbReference type="PANTHER" id="PTHR13847:SF260">
    <property type="entry name" value="FAD DEPENDENT OXIDOREDUCTASE DOMAIN-CONTAINING PROTEIN"/>
    <property type="match status" value="1"/>
</dbReference>
<dbReference type="EMBL" id="JBCAWK010000008">
    <property type="protein sequence ID" value="KAK8850329.1"/>
    <property type="molecule type" value="Genomic_DNA"/>
</dbReference>
<dbReference type="GeneID" id="92181504"/>
<dbReference type="InterPro" id="IPR006076">
    <property type="entry name" value="FAD-dep_OxRdtase"/>
</dbReference>
<dbReference type="AlphaFoldDB" id="A0AAW0YWP2"/>
<dbReference type="RefSeq" id="XP_066801760.1">
    <property type="nucleotide sequence ID" value="XM_066947346.1"/>
</dbReference>
<name>A0AAW0YWP2_9TREE</name>
<dbReference type="PANTHER" id="PTHR13847">
    <property type="entry name" value="SARCOSINE DEHYDROGENASE-RELATED"/>
    <property type="match status" value="1"/>
</dbReference>
<evidence type="ECO:0000313" key="3">
    <source>
        <dbReference type="Proteomes" id="UP001388673"/>
    </source>
</evidence>